<dbReference type="SUPFAM" id="SSF102405">
    <property type="entry name" value="MCP/YpsA-like"/>
    <property type="match status" value="1"/>
</dbReference>
<dbReference type="GO" id="GO:0016799">
    <property type="term" value="F:hydrolase activity, hydrolyzing N-glycosyl compounds"/>
    <property type="evidence" value="ECO:0007669"/>
    <property type="project" value="TreeGrafter"/>
</dbReference>
<accession>A0A0C2X5P1</accession>
<reference evidence="1 2" key="1">
    <citation type="submission" date="2014-04" db="EMBL/GenBank/DDBJ databases">
        <title>Evolutionary Origins and Diversification of the Mycorrhizal Mutualists.</title>
        <authorList>
            <consortium name="DOE Joint Genome Institute"/>
            <consortium name="Mycorrhizal Genomics Consortium"/>
            <person name="Kohler A."/>
            <person name="Kuo A."/>
            <person name="Nagy L.G."/>
            <person name="Floudas D."/>
            <person name="Copeland A."/>
            <person name="Barry K.W."/>
            <person name="Cichocki N."/>
            <person name="Veneault-Fourrey C."/>
            <person name="LaButti K."/>
            <person name="Lindquist E.A."/>
            <person name="Lipzen A."/>
            <person name="Lundell T."/>
            <person name="Morin E."/>
            <person name="Murat C."/>
            <person name="Riley R."/>
            <person name="Ohm R."/>
            <person name="Sun H."/>
            <person name="Tunlid A."/>
            <person name="Henrissat B."/>
            <person name="Grigoriev I.V."/>
            <person name="Hibbett D.S."/>
            <person name="Martin F."/>
        </authorList>
    </citation>
    <scope>NUCLEOTIDE SEQUENCE [LARGE SCALE GENOMIC DNA]</scope>
    <source>
        <strain evidence="1 2">Koide BX008</strain>
    </source>
</reference>
<evidence type="ECO:0008006" key="3">
    <source>
        <dbReference type="Google" id="ProtNLM"/>
    </source>
</evidence>
<keyword evidence="2" id="KW-1185">Reference proteome</keyword>
<dbReference type="STRING" id="946122.A0A0C2X5P1"/>
<dbReference type="GO" id="GO:0009691">
    <property type="term" value="P:cytokinin biosynthetic process"/>
    <property type="evidence" value="ECO:0007669"/>
    <property type="project" value="InterPro"/>
</dbReference>
<dbReference type="Proteomes" id="UP000054549">
    <property type="component" value="Unassembled WGS sequence"/>
</dbReference>
<name>A0A0C2X5P1_AMAMK</name>
<dbReference type="NCBIfam" id="TIGR00730">
    <property type="entry name" value="Rossman fold protein, TIGR00730 family"/>
    <property type="match status" value="1"/>
</dbReference>
<dbReference type="PANTHER" id="PTHR31223:SF70">
    <property type="entry name" value="LOG FAMILY PROTEIN YJL055W"/>
    <property type="match status" value="1"/>
</dbReference>
<dbReference type="Pfam" id="PF03641">
    <property type="entry name" value="Lysine_decarbox"/>
    <property type="match status" value="1"/>
</dbReference>
<evidence type="ECO:0000313" key="2">
    <source>
        <dbReference type="Proteomes" id="UP000054549"/>
    </source>
</evidence>
<gene>
    <name evidence="1" type="ORF">M378DRAFT_156869</name>
</gene>
<dbReference type="PANTHER" id="PTHR31223">
    <property type="entry name" value="LOG FAMILY PROTEIN YJL055W"/>
    <property type="match status" value="1"/>
</dbReference>
<protein>
    <recommendedName>
        <fullName evidence="3">Cytokinin riboside 5'-monophosphate phosphoribohydrolase</fullName>
    </recommendedName>
</protein>
<dbReference type="InterPro" id="IPR005269">
    <property type="entry name" value="LOG"/>
</dbReference>
<evidence type="ECO:0000313" key="1">
    <source>
        <dbReference type="EMBL" id="KIL69637.1"/>
    </source>
</evidence>
<dbReference type="InParanoid" id="A0A0C2X5P1"/>
<sequence>MTVVKCKSVAVYCGSSLGTEGAFFTAAMSLGHAIAKDSRALVYGGGTDGIMGAVSAAVLQEGGEVTGIIPYAMVASGGEKDKVTSDKTVREGMNDMQRVAMTTIVVNSMHDRKVEMARRSDGFVALPGGFGTFEEVFEVTTWTQIGIHNKPVILANVLGYWNPLRQLINTAIDHGFIRPENTRLITFVDGPADFAEHLHYDWGTAVLDALDNWTMGEAVPMFDWSKRLGDKITDAGKLAAT</sequence>
<dbReference type="EMBL" id="KN818225">
    <property type="protein sequence ID" value="KIL69637.1"/>
    <property type="molecule type" value="Genomic_DNA"/>
</dbReference>
<dbReference type="OrthoDB" id="414463at2759"/>
<dbReference type="InterPro" id="IPR031100">
    <property type="entry name" value="LOG_fam"/>
</dbReference>
<dbReference type="HOGENOM" id="CLU_058336_1_1_1"/>
<dbReference type="Gene3D" id="3.40.50.450">
    <property type="match status" value="1"/>
</dbReference>
<dbReference type="AlphaFoldDB" id="A0A0C2X5P1"/>
<dbReference type="GO" id="GO:0005829">
    <property type="term" value="C:cytosol"/>
    <property type="evidence" value="ECO:0007669"/>
    <property type="project" value="TreeGrafter"/>
</dbReference>
<organism evidence="1 2">
    <name type="scientific">Amanita muscaria (strain Koide BX008)</name>
    <dbReference type="NCBI Taxonomy" id="946122"/>
    <lineage>
        <taxon>Eukaryota</taxon>
        <taxon>Fungi</taxon>
        <taxon>Dikarya</taxon>
        <taxon>Basidiomycota</taxon>
        <taxon>Agaricomycotina</taxon>
        <taxon>Agaricomycetes</taxon>
        <taxon>Agaricomycetidae</taxon>
        <taxon>Agaricales</taxon>
        <taxon>Pluteineae</taxon>
        <taxon>Amanitaceae</taxon>
        <taxon>Amanita</taxon>
    </lineage>
</organism>
<proteinExistence type="predicted"/>